<dbReference type="SMART" id="SM00342">
    <property type="entry name" value="HTH_ARAC"/>
    <property type="match status" value="1"/>
</dbReference>
<comment type="caution">
    <text evidence="4">The sequence shown here is derived from an EMBL/GenBank/DDBJ whole genome shotgun (WGS) entry which is preliminary data.</text>
</comment>
<dbReference type="InterPro" id="IPR052158">
    <property type="entry name" value="INH-QAR"/>
</dbReference>
<accession>A0A9X2J5Q1</accession>
<reference evidence="4" key="1">
    <citation type="journal article" date="2022" name="Arch. Microbiol.">
        <title>Microbulbifer okhotskensis sp. nov., isolated from a deep bottom sediment of the Okhotsk Sea.</title>
        <authorList>
            <person name="Romanenko L."/>
            <person name="Kurilenko V."/>
            <person name="Otstavnykh N."/>
            <person name="Velansky P."/>
            <person name="Isaeva M."/>
            <person name="Mikhailov V."/>
        </authorList>
    </citation>
    <scope>NUCLEOTIDE SEQUENCE</scope>
    <source>
        <strain evidence="4">OS29</strain>
    </source>
</reference>
<organism evidence="4 5">
    <name type="scientific">Microbulbifer okhotskensis</name>
    <dbReference type="NCBI Taxonomy" id="2926617"/>
    <lineage>
        <taxon>Bacteria</taxon>
        <taxon>Pseudomonadati</taxon>
        <taxon>Pseudomonadota</taxon>
        <taxon>Gammaproteobacteria</taxon>
        <taxon>Cellvibrionales</taxon>
        <taxon>Microbulbiferaceae</taxon>
        <taxon>Microbulbifer</taxon>
    </lineage>
</organism>
<dbReference type="Pfam" id="PF01965">
    <property type="entry name" value="DJ-1_PfpI"/>
    <property type="match status" value="1"/>
</dbReference>
<dbReference type="EMBL" id="JALBWM010000082">
    <property type="protein sequence ID" value="MCO1335787.1"/>
    <property type="molecule type" value="Genomic_DNA"/>
</dbReference>
<dbReference type="Gene3D" id="1.10.10.60">
    <property type="entry name" value="Homeodomain-like"/>
    <property type="match status" value="1"/>
</dbReference>
<dbReference type="Gene3D" id="3.40.50.880">
    <property type="match status" value="1"/>
</dbReference>
<dbReference type="GO" id="GO:0003700">
    <property type="term" value="F:DNA-binding transcription factor activity"/>
    <property type="evidence" value="ECO:0007669"/>
    <property type="project" value="InterPro"/>
</dbReference>
<evidence type="ECO:0000256" key="1">
    <source>
        <dbReference type="ARBA" id="ARBA00023015"/>
    </source>
</evidence>
<dbReference type="CDD" id="cd03137">
    <property type="entry name" value="GATase1_AraC_1"/>
    <property type="match status" value="1"/>
</dbReference>
<evidence type="ECO:0000313" key="5">
    <source>
        <dbReference type="Proteomes" id="UP001139028"/>
    </source>
</evidence>
<dbReference type="PANTHER" id="PTHR43130">
    <property type="entry name" value="ARAC-FAMILY TRANSCRIPTIONAL REGULATOR"/>
    <property type="match status" value="1"/>
</dbReference>
<dbReference type="SUPFAM" id="SSF52317">
    <property type="entry name" value="Class I glutamine amidotransferase-like"/>
    <property type="match status" value="1"/>
</dbReference>
<dbReference type="InterPro" id="IPR002818">
    <property type="entry name" value="DJ-1/PfpI"/>
</dbReference>
<keyword evidence="2" id="KW-0804">Transcription</keyword>
<dbReference type="SUPFAM" id="SSF46689">
    <property type="entry name" value="Homeodomain-like"/>
    <property type="match status" value="2"/>
</dbReference>
<dbReference type="Pfam" id="PF12833">
    <property type="entry name" value="HTH_18"/>
    <property type="match status" value="1"/>
</dbReference>
<keyword evidence="1" id="KW-0805">Transcription regulation</keyword>
<dbReference type="InterPro" id="IPR018060">
    <property type="entry name" value="HTH_AraC"/>
</dbReference>
<keyword evidence="5" id="KW-1185">Reference proteome</keyword>
<evidence type="ECO:0000256" key="2">
    <source>
        <dbReference type="ARBA" id="ARBA00023163"/>
    </source>
</evidence>
<name>A0A9X2J5Q1_9GAMM</name>
<protein>
    <submittedName>
        <fullName evidence="4">Helix-turn-helix domain-containing protein</fullName>
    </submittedName>
</protein>
<dbReference type="PROSITE" id="PS01124">
    <property type="entry name" value="HTH_ARAC_FAMILY_2"/>
    <property type="match status" value="1"/>
</dbReference>
<feature type="domain" description="HTH araC/xylS-type" evidence="3">
    <location>
        <begin position="224"/>
        <end position="322"/>
    </location>
</feature>
<dbReference type="InterPro" id="IPR029062">
    <property type="entry name" value="Class_I_gatase-like"/>
</dbReference>
<evidence type="ECO:0000259" key="3">
    <source>
        <dbReference type="PROSITE" id="PS01124"/>
    </source>
</evidence>
<evidence type="ECO:0000313" key="4">
    <source>
        <dbReference type="EMBL" id="MCO1335787.1"/>
    </source>
</evidence>
<proteinExistence type="predicted"/>
<sequence>MNCKKKISIVFYSGAHSLDVIGPAEVFSLANQQLKDKGLSCDDQYEIEFLAEDGDTKLVSSGLRLCADRCFTDSKDIHTLLIGGNLHDEAERFNVSESLKHWISIQSGLVERIGCIGNGALILAEVGLLNGRRATTHWRYVDLLKVFPEVEVDEDSVFVKDGHVFTSAGVSAGVDLALAMVEEDFGRGIALSVAQLMVLYLKRDSDHKQSSTYLLSQLQSDRFLDLVQWIHSNLEQSLCVNSLAEKASMSPRNFARCFTRDMGVTPGRFVEKIRVEKVCQLLATQALTQERIATICGFKSQEQLRRAFRRNKGMLPREYRQKISG</sequence>
<dbReference type="InterPro" id="IPR009057">
    <property type="entry name" value="Homeodomain-like_sf"/>
</dbReference>
<dbReference type="RefSeq" id="WP_252470820.1">
    <property type="nucleotide sequence ID" value="NZ_JALBWM010000082.1"/>
</dbReference>
<dbReference type="PANTHER" id="PTHR43130:SF3">
    <property type="entry name" value="HTH-TYPE TRANSCRIPTIONAL REGULATOR RV1931C"/>
    <property type="match status" value="1"/>
</dbReference>
<dbReference type="Proteomes" id="UP001139028">
    <property type="component" value="Unassembled WGS sequence"/>
</dbReference>
<dbReference type="AlphaFoldDB" id="A0A9X2J5Q1"/>
<gene>
    <name evidence="4" type="ORF">MO867_15740</name>
</gene>
<dbReference type="GO" id="GO:0043565">
    <property type="term" value="F:sequence-specific DNA binding"/>
    <property type="evidence" value="ECO:0007669"/>
    <property type="project" value="InterPro"/>
</dbReference>